<dbReference type="InterPro" id="IPR002068">
    <property type="entry name" value="A-crystallin/Hsp20_dom"/>
</dbReference>
<dbReference type="PROSITE" id="PS01031">
    <property type="entry name" value="SHSP"/>
    <property type="match status" value="1"/>
</dbReference>
<evidence type="ECO:0000256" key="1">
    <source>
        <dbReference type="ARBA" id="ARBA00023016"/>
    </source>
</evidence>
<evidence type="ECO:0000256" key="3">
    <source>
        <dbReference type="RuleBase" id="RU003616"/>
    </source>
</evidence>
<feature type="compositionally biased region" description="Basic residues" evidence="4">
    <location>
        <begin position="100"/>
        <end position="115"/>
    </location>
</feature>
<dbReference type="Pfam" id="PF00011">
    <property type="entry name" value="HSP20"/>
    <property type="match status" value="1"/>
</dbReference>
<evidence type="ECO:0000256" key="2">
    <source>
        <dbReference type="PROSITE-ProRule" id="PRU00285"/>
    </source>
</evidence>
<dbReference type="PANTHER" id="PTHR11527">
    <property type="entry name" value="HEAT-SHOCK PROTEIN 20 FAMILY MEMBER"/>
    <property type="match status" value="1"/>
</dbReference>
<dbReference type="SUPFAM" id="SSF49764">
    <property type="entry name" value="HSP20-like chaperones"/>
    <property type="match status" value="1"/>
</dbReference>
<protein>
    <recommendedName>
        <fullName evidence="5">SHSP domain-containing protein</fullName>
    </recommendedName>
</protein>
<comment type="similarity">
    <text evidence="2 3">Belongs to the small heat shock protein (HSP20) family.</text>
</comment>
<proteinExistence type="inferred from homology"/>
<evidence type="ECO:0000313" key="6">
    <source>
        <dbReference type="EMBL" id="QIW96349.1"/>
    </source>
</evidence>
<dbReference type="CDD" id="cd06464">
    <property type="entry name" value="ACD_sHsps-like"/>
    <property type="match status" value="1"/>
</dbReference>
<gene>
    <name evidence="6" type="ORF">AMS68_001867</name>
</gene>
<dbReference type="AlphaFoldDB" id="A0A6H0XPE3"/>
<organism evidence="6 7">
    <name type="scientific">Peltaster fructicola</name>
    <dbReference type="NCBI Taxonomy" id="286661"/>
    <lineage>
        <taxon>Eukaryota</taxon>
        <taxon>Fungi</taxon>
        <taxon>Dikarya</taxon>
        <taxon>Ascomycota</taxon>
        <taxon>Pezizomycotina</taxon>
        <taxon>Dothideomycetes</taxon>
        <taxon>Dothideomycetes incertae sedis</taxon>
        <taxon>Peltaster</taxon>
    </lineage>
</organism>
<feature type="domain" description="SHSP" evidence="5">
    <location>
        <begin position="145"/>
        <end position="265"/>
    </location>
</feature>
<evidence type="ECO:0000259" key="5">
    <source>
        <dbReference type="PROSITE" id="PS01031"/>
    </source>
</evidence>
<sequence length="265" mass="28952">MSSVRYFNQTAPFWDFVANFEERGRNYPAFSRGDSDNDNDNERPDWTGGWPFGGMPHRGRHGHGHGHGPPPPPAPPADPNSPPPPPQEDESGPSEPRGPGAHRGRGRRGGCHGRGFRASPYGPPHFGPWGDFLRGQVFGEDGAREKNDDFKPEADVFDTAEAFVVHVALPGAKKEDVGVNWDAEKSELSIAGVIYRPGDEEFLKTLALDERRIGAFDKRIRLGSRASPAQIDADGITAKLEDGVLLISVPKLDSGYVEIKKVDIE</sequence>
<name>A0A6H0XPE3_9PEZI</name>
<feature type="compositionally biased region" description="Pro residues" evidence="4">
    <location>
        <begin position="68"/>
        <end position="86"/>
    </location>
</feature>
<dbReference type="OrthoDB" id="5511210at2759"/>
<feature type="region of interest" description="Disordered" evidence="4">
    <location>
        <begin position="26"/>
        <end position="123"/>
    </location>
</feature>
<dbReference type="InterPro" id="IPR031107">
    <property type="entry name" value="Small_HSP"/>
</dbReference>
<accession>A0A6H0XPE3</accession>
<feature type="compositionally biased region" description="Basic residues" evidence="4">
    <location>
        <begin position="57"/>
        <end position="66"/>
    </location>
</feature>
<keyword evidence="1" id="KW-0346">Stress response</keyword>
<evidence type="ECO:0000313" key="7">
    <source>
        <dbReference type="Proteomes" id="UP000503462"/>
    </source>
</evidence>
<dbReference type="Proteomes" id="UP000503462">
    <property type="component" value="Chromosome 1"/>
</dbReference>
<evidence type="ECO:0000256" key="4">
    <source>
        <dbReference type="SAM" id="MobiDB-lite"/>
    </source>
</evidence>
<keyword evidence="7" id="KW-1185">Reference proteome</keyword>
<dbReference type="InterPro" id="IPR008978">
    <property type="entry name" value="HSP20-like_chaperone"/>
</dbReference>
<reference evidence="6 7" key="1">
    <citation type="journal article" date="2016" name="Sci. Rep.">
        <title>Peltaster fructicola genome reveals evolution from an invasive phytopathogen to an ectophytic parasite.</title>
        <authorList>
            <person name="Xu C."/>
            <person name="Chen H."/>
            <person name="Gleason M.L."/>
            <person name="Xu J.R."/>
            <person name="Liu H."/>
            <person name="Zhang R."/>
            <person name="Sun G."/>
        </authorList>
    </citation>
    <scope>NUCLEOTIDE SEQUENCE [LARGE SCALE GENOMIC DNA]</scope>
    <source>
        <strain evidence="6 7">LNHT1506</strain>
    </source>
</reference>
<dbReference type="Gene3D" id="2.60.40.790">
    <property type="match status" value="1"/>
</dbReference>
<dbReference type="EMBL" id="CP051139">
    <property type="protein sequence ID" value="QIW96349.1"/>
    <property type="molecule type" value="Genomic_DNA"/>
</dbReference>